<feature type="transmembrane region" description="Helical" evidence="8">
    <location>
        <begin position="477"/>
        <end position="498"/>
    </location>
</feature>
<evidence type="ECO:0000259" key="9">
    <source>
        <dbReference type="PROSITE" id="PS50850"/>
    </source>
</evidence>
<feature type="transmembrane region" description="Helical" evidence="8">
    <location>
        <begin position="222"/>
        <end position="241"/>
    </location>
</feature>
<dbReference type="InterPro" id="IPR003663">
    <property type="entry name" value="Sugar/inositol_transpt"/>
</dbReference>
<dbReference type="GO" id="GO:0016020">
    <property type="term" value="C:membrane"/>
    <property type="evidence" value="ECO:0007669"/>
    <property type="project" value="UniProtKB-SubCell"/>
</dbReference>
<dbReference type="SUPFAM" id="SSF103473">
    <property type="entry name" value="MFS general substrate transporter"/>
    <property type="match status" value="1"/>
</dbReference>
<keyword evidence="3 7" id="KW-0813">Transport</keyword>
<dbReference type="Gene3D" id="1.20.1250.20">
    <property type="entry name" value="MFS general substrate transporter like domains"/>
    <property type="match status" value="1"/>
</dbReference>
<evidence type="ECO:0000256" key="1">
    <source>
        <dbReference type="ARBA" id="ARBA00004141"/>
    </source>
</evidence>
<evidence type="ECO:0000313" key="11">
    <source>
        <dbReference type="Proteomes" id="UP001215712"/>
    </source>
</evidence>
<dbReference type="InterPro" id="IPR005828">
    <property type="entry name" value="MFS_sugar_transport-like"/>
</dbReference>
<dbReference type="InterPro" id="IPR050360">
    <property type="entry name" value="MFS_Sugar_Transporters"/>
</dbReference>
<gene>
    <name evidence="10" type="ORF">N7493_005556</name>
</gene>
<dbReference type="InterPro" id="IPR005829">
    <property type="entry name" value="Sugar_transporter_CS"/>
</dbReference>
<keyword evidence="11" id="KW-1185">Reference proteome</keyword>
<dbReference type="Pfam" id="PF00083">
    <property type="entry name" value="Sugar_tr"/>
    <property type="match status" value="1"/>
</dbReference>
<feature type="transmembrane region" description="Helical" evidence="8">
    <location>
        <begin position="409"/>
        <end position="428"/>
    </location>
</feature>
<dbReference type="PROSITE" id="PS50850">
    <property type="entry name" value="MFS"/>
    <property type="match status" value="1"/>
</dbReference>
<sequence>MAENNVQGASISAGEFPAPGHASGVEYKAPAATECADDDLQHYHSTEDPASDSSMTKVIQNAMAATQKEQNMTLMQGIRLYPKAVAWSIFISTCIVMEGYDISLVTNFYGFDTFNQKYGQLQSDGTYQVPARWQAGLSNGAYCGEIIGLFINGWASERFGYRYTIMACLVLVTAWTAIFFTAPNIQSLLAAEILCGIPWGVFQTLTVTYASEVCPVGLRGYLTTYVNCCWGIGQLIGVGVIKAMLGRDDQWAYRIPYGLQWIWPLPLFIGISLAPESPWWLVRKGRTQDAKRALERLTNKKADSDFDADETISMMVHTTALEAKITQGASYLDCFKGVDLRRTEIVCMAWALQNLSGNSFSNYSTYFLEQAGLSDSNSYSFAMGQYGINIVGTFGAWGLMAMGVGRRTLIVYGLCGLCTMLMVMGFLGLVPDSHQSQASMATGCMMLVWALFYQLTVGTVCYSLVAEVSTRRLQIKTVVLGRGLYNVVAIVCGVITPYMLNPSAWNWGNYAGFFWGSSCFLCIIYAYFRIPEPSGRSFAELDLLFERKVSARKFATTKVEVFDETIEGGVINEYKAQKTASKDPSQAEKNAGSA</sequence>
<dbReference type="PROSITE" id="PS00217">
    <property type="entry name" value="SUGAR_TRANSPORT_2"/>
    <property type="match status" value="1"/>
</dbReference>
<evidence type="ECO:0000256" key="2">
    <source>
        <dbReference type="ARBA" id="ARBA00010992"/>
    </source>
</evidence>
<dbReference type="PANTHER" id="PTHR48022">
    <property type="entry name" value="PLASTIDIC GLUCOSE TRANSPORTER 4"/>
    <property type="match status" value="1"/>
</dbReference>
<dbReference type="InterPro" id="IPR036259">
    <property type="entry name" value="MFS_trans_sf"/>
</dbReference>
<evidence type="ECO:0000256" key="3">
    <source>
        <dbReference type="ARBA" id="ARBA00022448"/>
    </source>
</evidence>
<evidence type="ECO:0000256" key="5">
    <source>
        <dbReference type="ARBA" id="ARBA00022989"/>
    </source>
</evidence>
<feature type="transmembrane region" description="Helical" evidence="8">
    <location>
        <begin position="440"/>
        <end position="465"/>
    </location>
</feature>
<evidence type="ECO:0000313" key="10">
    <source>
        <dbReference type="EMBL" id="KAJ5727736.1"/>
    </source>
</evidence>
<dbReference type="PANTHER" id="PTHR48022:SF56">
    <property type="entry name" value="MAJOR FACILITATOR SUPERFAMILY (MFS) PROFILE DOMAIN-CONTAINING PROTEIN-RELATED"/>
    <property type="match status" value="1"/>
</dbReference>
<feature type="transmembrane region" description="Helical" evidence="8">
    <location>
        <begin position="261"/>
        <end position="282"/>
    </location>
</feature>
<feature type="transmembrane region" description="Helical" evidence="8">
    <location>
        <begin position="188"/>
        <end position="210"/>
    </location>
</feature>
<evidence type="ECO:0000256" key="4">
    <source>
        <dbReference type="ARBA" id="ARBA00022692"/>
    </source>
</evidence>
<keyword evidence="4 8" id="KW-0812">Transmembrane</keyword>
<keyword evidence="5 8" id="KW-1133">Transmembrane helix</keyword>
<name>A0AAD6MWP8_9EURO</name>
<evidence type="ECO:0000256" key="6">
    <source>
        <dbReference type="ARBA" id="ARBA00023136"/>
    </source>
</evidence>
<reference evidence="10" key="2">
    <citation type="submission" date="2023-01" db="EMBL/GenBank/DDBJ databases">
        <authorList>
            <person name="Petersen C."/>
        </authorList>
    </citation>
    <scope>NUCLEOTIDE SEQUENCE</scope>
    <source>
        <strain evidence="10">IBT 17514</strain>
    </source>
</reference>
<organism evidence="10 11">
    <name type="scientific">Penicillium malachiteum</name>
    <dbReference type="NCBI Taxonomy" id="1324776"/>
    <lineage>
        <taxon>Eukaryota</taxon>
        <taxon>Fungi</taxon>
        <taxon>Dikarya</taxon>
        <taxon>Ascomycota</taxon>
        <taxon>Pezizomycotina</taxon>
        <taxon>Eurotiomycetes</taxon>
        <taxon>Eurotiomycetidae</taxon>
        <taxon>Eurotiales</taxon>
        <taxon>Aspergillaceae</taxon>
        <taxon>Penicillium</taxon>
    </lineage>
</organism>
<protein>
    <submittedName>
        <fullName evidence="10">Maltose permease MAL61</fullName>
    </submittedName>
</protein>
<evidence type="ECO:0000256" key="8">
    <source>
        <dbReference type="SAM" id="Phobius"/>
    </source>
</evidence>
<reference evidence="10" key="1">
    <citation type="journal article" date="2023" name="IMA Fungus">
        <title>Comparative genomic study of the Penicillium genus elucidates a diverse pangenome and 15 lateral gene transfer events.</title>
        <authorList>
            <person name="Petersen C."/>
            <person name="Sorensen T."/>
            <person name="Nielsen M.R."/>
            <person name="Sondergaard T.E."/>
            <person name="Sorensen J.L."/>
            <person name="Fitzpatrick D.A."/>
            <person name="Frisvad J.C."/>
            <person name="Nielsen K.L."/>
        </authorList>
    </citation>
    <scope>NUCLEOTIDE SEQUENCE</scope>
    <source>
        <strain evidence="10">IBT 17514</strain>
    </source>
</reference>
<accession>A0AAD6MWP8</accession>
<evidence type="ECO:0000256" key="7">
    <source>
        <dbReference type="RuleBase" id="RU003346"/>
    </source>
</evidence>
<dbReference type="InterPro" id="IPR020846">
    <property type="entry name" value="MFS_dom"/>
</dbReference>
<comment type="caution">
    <text evidence="10">The sequence shown here is derived from an EMBL/GenBank/DDBJ whole genome shotgun (WGS) entry which is preliminary data.</text>
</comment>
<dbReference type="AlphaFoldDB" id="A0AAD6MWP8"/>
<feature type="transmembrane region" description="Helical" evidence="8">
    <location>
        <begin position="510"/>
        <end position="528"/>
    </location>
</feature>
<dbReference type="FunFam" id="1.20.1250.20:FF:000149">
    <property type="entry name" value="MFS transporter, SP family, general alpha glucoside:H+ symporter"/>
    <property type="match status" value="1"/>
</dbReference>
<proteinExistence type="inferred from homology"/>
<dbReference type="EMBL" id="JAQJAN010000006">
    <property type="protein sequence ID" value="KAJ5727736.1"/>
    <property type="molecule type" value="Genomic_DNA"/>
</dbReference>
<keyword evidence="6 8" id="KW-0472">Membrane</keyword>
<comment type="similarity">
    <text evidence="2 7">Belongs to the major facilitator superfamily. Sugar transporter (TC 2.A.1.1) family.</text>
</comment>
<dbReference type="NCBIfam" id="TIGR00879">
    <property type="entry name" value="SP"/>
    <property type="match status" value="1"/>
</dbReference>
<feature type="domain" description="Major facilitator superfamily (MFS) profile" evidence="9">
    <location>
        <begin position="87"/>
        <end position="534"/>
    </location>
</feature>
<feature type="transmembrane region" description="Helical" evidence="8">
    <location>
        <begin position="163"/>
        <end position="182"/>
    </location>
</feature>
<comment type="subcellular location">
    <subcellularLocation>
        <location evidence="1">Membrane</location>
        <topology evidence="1">Multi-pass membrane protein</topology>
    </subcellularLocation>
</comment>
<dbReference type="Proteomes" id="UP001215712">
    <property type="component" value="Unassembled WGS sequence"/>
</dbReference>
<dbReference type="GO" id="GO:0005351">
    <property type="term" value="F:carbohydrate:proton symporter activity"/>
    <property type="evidence" value="ECO:0007669"/>
    <property type="project" value="TreeGrafter"/>
</dbReference>